<comment type="caution">
    <text evidence="3">The sequence shown here is derived from an EMBL/GenBank/DDBJ whole genome shotgun (WGS) entry which is preliminary data.</text>
</comment>
<dbReference type="SUPFAM" id="SSF116734">
    <property type="entry name" value="DNA methylase specificity domain"/>
    <property type="match status" value="1"/>
</dbReference>
<evidence type="ECO:0000313" key="4">
    <source>
        <dbReference type="Proteomes" id="UP000030960"/>
    </source>
</evidence>
<dbReference type="EMBL" id="JSUQ01000013">
    <property type="protein sequence ID" value="KHQ51990.1"/>
    <property type="molecule type" value="Genomic_DNA"/>
</dbReference>
<dbReference type="PANTHER" id="PTHR43140">
    <property type="entry name" value="TYPE-1 RESTRICTION ENZYME ECOKI SPECIFICITY PROTEIN"/>
    <property type="match status" value="1"/>
</dbReference>
<organism evidence="3 4">
    <name type="scientific">Mameliella alba</name>
    <dbReference type="NCBI Taxonomy" id="561184"/>
    <lineage>
        <taxon>Bacteria</taxon>
        <taxon>Pseudomonadati</taxon>
        <taxon>Pseudomonadota</taxon>
        <taxon>Alphaproteobacteria</taxon>
        <taxon>Rhodobacterales</taxon>
        <taxon>Roseobacteraceae</taxon>
        <taxon>Mameliella</taxon>
    </lineage>
</organism>
<dbReference type="RefSeq" id="WP_052244592.1">
    <property type="nucleotide sequence ID" value="NZ_JSUQ01000013.1"/>
</dbReference>
<dbReference type="InterPro" id="IPR051212">
    <property type="entry name" value="Type-I_RE_S_subunit"/>
</dbReference>
<dbReference type="Proteomes" id="UP000030960">
    <property type="component" value="Unassembled WGS sequence"/>
</dbReference>
<protein>
    <submittedName>
        <fullName evidence="3">Restriction modification system DNA specificity domain protein</fullName>
    </submittedName>
</protein>
<dbReference type="PATRIC" id="fig|1515334.3.peg.3416"/>
<evidence type="ECO:0000256" key="2">
    <source>
        <dbReference type="ARBA" id="ARBA00023125"/>
    </source>
</evidence>
<name>A0A0B3RL89_9RHOB</name>
<dbReference type="InterPro" id="IPR044946">
    <property type="entry name" value="Restrct_endonuc_typeI_TRD_sf"/>
</dbReference>
<sequence>MRFEEQRRLIALLKEKRQAVISHAVTKGLDPAAPMKPSGIDWLGDIPAHWEAVQVRRVFAGFEQGWSPDCHAKPAAYGEWGVLKTGCVNGGIFRDTENKTLPEETEPCVRLEVMPGDLVMSRASGSPQLIGSMALVQNTQPKLMLSDKLFRILLQDAQEPAFIAWLFGSNPIREQIVLAISGAEGMANNLPQSKIKEILVPLVPQDEQQQIAAYLDAQTRRMDTLTAEAERAITLLQERRSALISAAVTGKIDVRDTIPNSTEAA</sequence>
<gene>
    <name evidence="3" type="ORF">OA50_03397</name>
</gene>
<reference evidence="3 4" key="1">
    <citation type="submission" date="2014-10" db="EMBL/GenBank/DDBJ databases">
        <title>Genome sequence of Ponticoccus sp. strain UMTAT08 isolated from clonal culture of toxic dinoflagellate Alexandrium tamiyavanichii.</title>
        <authorList>
            <person name="Gan H.Y."/>
            <person name="Muhd D.-D."/>
            <person name="Mohd Noor M.E."/>
            <person name="Yeong Y.S."/>
            <person name="Usup G."/>
        </authorList>
    </citation>
    <scope>NUCLEOTIDE SEQUENCE [LARGE SCALE GENOMIC DNA]</scope>
    <source>
        <strain evidence="3 4">UMTAT08</strain>
    </source>
</reference>
<dbReference type="Gene3D" id="1.10.287.1120">
    <property type="entry name" value="Bipartite methylase S protein"/>
    <property type="match status" value="1"/>
</dbReference>
<dbReference type="Gene3D" id="3.90.220.20">
    <property type="entry name" value="DNA methylase specificity domains"/>
    <property type="match status" value="1"/>
</dbReference>
<dbReference type="GO" id="GO:0009307">
    <property type="term" value="P:DNA restriction-modification system"/>
    <property type="evidence" value="ECO:0007669"/>
    <property type="project" value="UniProtKB-KW"/>
</dbReference>
<keyword evidence="1" id="KW-0680">Restriction system</keyword>
<dbReference type="PANTHER" id="PTHR43140:SF1">
    <property type="entry name" value="TYPE I RESTRICTION ENZYME ECOKI SPECIFICITY SUBUNIT"/>
    <property type="match status" value="1"/>
</dbReference>
<dbReference type="GO" id="GO:0003677">
    <property type="term" value="F:DNA binding"/>
    <property type="evidence" value="ECO:0007669"/>
    <property type="project" value="UniProtKB-KW"/>
</dbReference>
<evidence type="ECO:0000256" key="1">
    <source>
        <dbReference type="ARBA" id="ARBA00022747"/>
    </source>
</evidence>
<keyword evidence="4" id="KW-1185">Reference proteome</keyword>
<dbReference type="AlphaFoldDB" id="A0A0B3RL89"/>
<proteinExistence type="predicted"/>
<evidence type="ECO:0000313" key="3">
    <source>
        <dbReference type="EMBL" id="KHQ51990.1"/>
    </source>
</evidence>
<accession>A0A0B3RL89</accession>
<keyword evidence="2" id="KW-0238">DNA-binding</keyword>